<protein>
    <recommendedName>
        <fullName evidence="3">Family 2 glycosyl transferase</fullName>
    </recommendedName>
</protein>
<sequence length="711" mass="82763">MKKFLAVVITLAILSFSIWKFGYIVRNKFSVYREDNIKFITKVDTKDFYIYELGKWKKSFIKGVNIGAAKPGSFPGELAITKEEYKRWFKYISEMNANSIRVYTILKPDFYEALYEYNKESIKPLYLFQGIWINEEDIANIKNAEDPKIKKQVKTDIKALVDIIHGKAELPERKGYASGIYKKDISDYVVGWILGIEWDPEFVLNTNAINKDNVSYDGKYLYTNNASPFEKFLCELGDYVIEYESTTYKMQRPTSFTNWVTTDMLSHPNEPLSTEDIAVVNQEHIKSKSSFKPGLFASYHIYPYYPDFMNYQHEYAQFKDPNGKSNTYRAYLKDLRKQHTTPVLVAEFGIPASRGKAHENIHMGFNQGYIDEKSQGEMNKFMLQNIYDEGYCGGIVFTWQDEWFKRTWNTMDFDIPERRAYWSNPQTNEQEFGVLAFDPGNKDSVCYVDGKPDEWENSKLLAKGSDFSVYARQDEKYLYIYAKVDNFNLEKDKFIIPIDVTPSSGSLSLKDTDISFQRPVDFIINIDGKSNSRIMVHSYYDSFYYLYAKQLKKIDRNTAFEIKDNNIFNPMYLCLNKEQLLPQDKVVIPLSKYETGRLTFGDGNPKHNAFNSLTDFNVNGDNIEIRIPWQLLNFMDPSTKSIMNDFYIYGIKATKIDGIYLGGIHVSNNKAINSNEMGYFSLSEWNNPSFHERLKPSYYILKEAFKDIGGQ</sequence>
<dbReference type="InterPro" id="IPR017853">
    <property type="entry name" value="GH"/>
</dbReference>
<dbReference type="EMBL" id="BLZR01000001">
    <property type="protein sequence ID" value="GFP77633.1"/>
    <property type="molecule type" value="Genomic_DNA"/>
</dbReference>
<dbReference type="AlphaFoldDB" id="A0A6V8SRW8"/>
<comment type="caution">
    <text evidence="1">The sequence shown here is derived from an EMBL/GenBank/DDBJ whole genome shotgun (WGS) entry which is preliminary data.</text>
</comment>
<evidence type="ECO:0008006" key="3">
    <source>
        <dbReference type="Google" id="ProtNLM"/>
    </source>
</evidence>
<dbReference type="Proteomes" id="UP000580568">
    <property type="component" value="Unassembled WGS sequence"/>
</dbReference>
<name>A0A6V8SRW8_9CLOT</name>
<proteinExistence type="predicted"/>
<evidence type="ECO:0000313" key="2">
    <source>
        <dbReference type="Proteomes" id="UP000580568"/>
    </source>
</evidence>
<organism evidence="1 2">
    <name type="scientific">Clostridium fungisolvens</name>
    <dbReference type="NCBI Taxonomy" id="1604897"/>
    <lineage>
        <taxon>Bacteria</taxon>
        <taxon>Bacillati</taxon>
        <taxon>Bacillota</taxon>
        <taxon>Clostridia</taxon>
        <taxon>Eubacteriales</taxon>
        <taxon>Clostridiaceae</taxon>
        <taxon>Clostridium</taxon>
    </lineage>
</organism>
<dbReference type="Gene3D" id="3.20.20.80">
    <property type="entry name" value="Glycosidases"/>
    <property type="match status" value="1"/>
</dbReference>
<accession>A0A6V8SRW8</accession>
<evidence type="ECO:0000313" key="1">
    <source>
        <dbReference type="EMBL" id="GFP77633.1"/>
    </source>
</evidence>
<gene>
    <name evidence="1" type="ORF">bsdtw1_03791</name>
</gene>
<reference evidence="1 2" key="1">
    <citation type="submission" date="2020-07" db="EMBL/GenBank/DDBJ databases">
        <title>A new beta-1,3-glucan-decomposing anaerobic bacterium isolated from anoxic soil subjected to biological soil disinfestation.</title>
        <authorList>
            <person name="Ueki A."/>
            <person name="Tonouchi A."/>
        </authorList>
    </citation>
    <scope>NUCLEOTIDE SEQUENCE [LARGE SCALE GENOMIC DNA]</scope>
    <source>
        <strain evidence="1 2">TW1</strain>
    </source>
</reference>
<dbReference type="SUPFAM" id="SSF51445">
    <property type="entry name" value="(Trans)glycosidases"/>
    <property type="match status" value="1"/>
</dbReference>
<keyword evidence="2" id="KW-1185">Reference proteome</keyword>
<dbReference type="RefSeq" id="WP_183278997.1">
    <property type="nucleotide sequence ID" value="NZ_BLZR01000001.1"/>
</dbReference>